<gene>
    <name evidence="2" type="ORF">POPTR_009G164800</name>
</gene>
<dbReference type="InParanoid" id="A0A2K1Z8Y1"/>
<feature type="compositionally biased region" description="Polar residues" evidence="1">
    <location>
        <begin position="86"/>
        <end position="96"/>
    </location>
</feature>
<protein>
    <submittedName>
        <fullName evidence="2">Uncharacterized protein</fullName>
    </submittedName>
</protein>
<keyword evidence="3" id="KW-1185">Reference proteome</keyword>
<dbReference type="Proteomes" id="UP000006729">
    <property type="component" value="Chromosome 9"/>
</dbReference>
<name>A0A2K1Z8Y1_POPTR</name>
<reference evidence="2 3" key="1">
    <citation type="journal article" date="2006" name="Science">
        <title>The genome of black cottonwood, Populus trichocarpa (Torr. &amp; Gray).</title>
        <authorList>
            <person name="Tuskan G.A."/>
            <person name="Difazio S."/>
            <person name="Jansson S."/>
            <person name="Bohlmann J."/>
            <person name="Grigoriev I."/>
            <person name="Hellsten U."/>
            <person name="Putnam N."/>
            <person name="Ralph S."/>
            <person name="Rombauts S."/>
            <person name="Salamov A."/>
            <person name="Schein J."/>
            <person name="Sterck L."/>
            <person name="Aerts A."/>
            <person name="Bhalerao R.R."/>
            <person name="Bhalerao R.P."/>
            <person name="Blaudez D."/>
            <person name="Boerjan W."/>
            <person name="Brun A."/>
            <person name="Brunner A."/>
            <person name="Busov V."/>
            <person name="Campbell M."/>
            <person name="Carlson J."/>
            <person name="Chalot M."/>
            <person name="Chapman J."/>
            <person name="Chen G.L."/>
            <person name="Cooper D."/>
            <person name="Coutinho P.M."/>
            <person name="Couturier J."/>
            <person name="Covert S."/>
            <person name="Cronk Q."/>
            <person name="Cunningham R."/>
            <person name="Davis J."/>
            <person name="Degroeve S."/>
            <person name="Dejardin A."/>
            <person name="Depamphilis C."/>
            <person name="Detter J."/>
            <person name="Dirks B."/>
            <person name="Dubchak I."/>
            <person name="Duplessis S."/>
            <person name="Ehlting J."/>
            <person name="Ellis B."/>
            <person name="Gendler K."/>
            <person name="Goodstein D."/>
            <person name="Gribskov M."/>
            <person name="Grimwood J."/>
            <person name="Groover A."/>
            <person name="Gunter L."/>
            <person name="Hamberger B."/>
            <person name="Heinze B."/>
            <person name="Helariutta Y."/>
            <person name="Henrissat B."/>
            <person name="Holligan D."/>
            <person name="Holt R."/>
            <person name="Huang W."/>
            <person name="Islam-Faridi N."/>
            <person name="Jones S."/>
            <person name="Jones-Rhoades M."/>
            <person name="Jorgensen R."/>
            <person name="Joshi C."/>
            <person name="Kangasjarvi J."/>
            <person name="Karlsson J."/>
            <person name="Kelleher C."/>
            <person name="Kirkpatrick R."/>
            <person name="Kirst M."/>
            <person name="Kohler A."/>
            <person name="Kalluri U."/>
            <person name="Larimer F."/>
            <person name="Leebens-Mack J."/>
            <person name="Leple J.C."/>
            <person name="Locascio P."/>
            <person name="Lou Y."/>
            <person name="Lucas S."/>
            <person name="Martin F."/>
            <person name="Montanini B."/>
            <person name="Napoli C."/>
            <person name="Nelson D.R."/>
            <person name="Nelson C."/>
            <person name="Nieminen K."/>
            <person name="Nilsson O."/>
            <person name="Pereda V."/>
            <person name="Peter G."/>
            <person name="Philippe R."/>
            <person name="Pilate G."/>
            <person name="Poliakov A."/>
            <person name="Razumovskaya J."/>
            <person name="Richardson P."/>
            <person name="Rinaldi C."/>
            <person name="Ritland K."/>
            <person name="Rouze P."/>
            <person name="Ryaboy D."/>
            <person name="Schmutz J."/>
            <person name="Schrader J."/>
            <person name="Segerman B."/>
            <person name="Shin H."/>
            <person name="Siddiqui A."/>
            <person name="Sterky F."/>
            <person name="Terry A."/>
            <person name="Tsai C.J."/>
            <person name="Uberbacher E."/>
            <person name="Unneberg P."/>
            <person name="Vahala J."/>
            <person name="Wall K."/>
            <person name="Wessler S."/>
            <person name="Yang G."/>
            <person name="Yin T."/>
            <person name="Douglas C."/>
            <person name="Marra M."/>
            <person name="Sandberg G."/>
            <person name="Van de Peer Y."/>
            <person name="Rokhsar D."/>
        </authorList>
    </citation>
    <scope>NUCLEOTIDE SEQUENCE [LARGE SCALE GENOMIC DNA]</scope>
    <source>
        <strain evidence="3">cv. Nisqually</strain>
    </source>
</reference>
<proteinExistence type="predicted"/>
<organism evidence="2 3">
    <name type="scientific">Populus trichocarpa</name>
    <name type="common">Western balsam poplar</name>
    <name type="synonym">Populus balsamifera subsp. trichocarpa</name>
    <dbReference type="NCBI Taxonomy" id="3694"/>
    <lineage>
        <taxon>Eukaryota</taxon>
        <taxon>Viridiplantae</taxon>
        <taxon>Streptophyta</taxon>
        <taxon>Embryophyta</taxon>
        <taxon>Tracheophyta</taxon>
        <taxon>Spermatophyta</taxon>
        <taxon>Magnoliopsida</taxon>
        <taxon>eudicotyledons</taxon>
        <taxon>Gunneridae</taxon>
        <taxon>Pentapetalae</taxon>
        <taxon>rosids</taxon>
        <taxon>fabids</taxon>
        <taxon>Malpighiales</taxon>
        <taxon>Salicaceae</taxon>
        <taxon>Saliceae</taxon>
        <taxon>Populus</taxon>
    </lineage>
</organism>
<dbReference type="AlphaFoldDB" id="A0A2K1Z8Y1"/>
<dbReference type="EMBL" id="CM009298">
    <property type="protein sequence ID" value="PNT21733.1"/>
    <property type="molecule type" value="Genomic_DNA"/>
</dbReference>
<evidence type="ECO:0000313" key="2">
    <source>
        <dbReference type="EMBL" id="PNT21733.1"/>
    </source>
</evidence>
<sequence length="113" mass="13033">MTQQNSQETPLVYMVWKRVLAIAHGFHLPQLKIVRSSRNPWHGFAHQRALHLQRKLRVLRQVYPKITRNPLEALKQPSKPRLNSGYPHSSAWTNPSPKIGTHDVLTRSPSFLG</sequence>
<evidence type="ECO:0000256" key="1">
    <source>
        <dbReference type="SAM" id="MobiDB-lite"/>
    </source>
</evidence>
<feature type="region of interest" description="Disordered" evidence="1">
    <location>
        <begin position="72"/>
        <end position="113"/>
    </location>
</feature>
<evidence type="ECO:0000313" key="3">
    <source>
        <dbReference type="Proteomes" id="UP000006729"/>
    </source>
</evidence>
<accession>A0A2K1Z8Y1</accession>